<dbReference type="AlphaFoldDB" id="A0A9P1I7D7"/>
<evidence type="ECO:0000313" key="3">
    <source>
        <dbReference type="Proteomes" id="UP001152747"/>
    </source>
</evidence>
<organism evidence="2 3">
    <name type="scientific">Caenorhabditis angaria</name>
    <dbReference type="NCBI Taxonomy" id="860376"/>
    <lineage>
        <taxon>Eukaryota</taxon>
        <taxon>Metazoa</taxon>
        <taxon>Ecdysozoa</taxon>
        <taxon>Nematoda</taxon>
        <taxon>Chromadorea</taxon>
        <taxon>Rhabditida</taxon>
        <taxon>Rhabditina</taxon>
        <taxon>Rhabditomorpha</taxon>
        <taxon>Rhabditoidea</taxon>
        <taxon>Rhabditidae</taxon>
        <taxon>Peloderinae</taxon>
        <taxon>Caenorhabditis</taxon>
    </lineage>
</organism>
<dbReference type="Proteomes" id="UP001152747">
    <property type="component" value="Unassembled WGS sequence"/>
</dbReference>
<evidence type="ECO:0000256" key="1">
    <source>
        <dbReference type="SAM" id="SignalP"/>
    </source>
</evidence>
<gene>
    <name evidence="2" type="ORF">CAMP_LOCUS2349</name>
</gene>
<evidence type="ECO:0008006" key="4">
    <source>
        <dbReference type="Google" id="ProtNLM"/>
    </source>
</evidence>
<keyword evidence="1" id="KW-0732">Signal</keyword>
<feature type="signal peptide" evidence="1">
    <location>
        <begin position="1"/>
        <end position="19"/>
    </location>
</feature>
<name>A0A9P1I7D7_9PELO</name>
<dbReference type="PANTHER" id="PTHR47753:SF4">
    <property type="entry name" value="C-TYPE LECTIN DOMAIN-CONTAINING PROTEIN"/>
    <property type="match status" value="1"/>
</dbReference>
<dbReference type="PANTHER" id="PTHR47753">
    <property type="entry name" value="C-TYPE LECTIN-RELATED"/>
    <property type="match status" value="1"/>
</dbReference>
<sequence length="538" mass="62112">MTNIGKLLLLLVFVNFSTQQIRDGSFHSFCDRMNGSETVSNIETDDSGNSVTIPSGDKCRVILNLPAEKKEDALHHCKRWAIFALVDWDAVENKASCTFENVYECKNNFVQIRGMCYRQLAGLYDYREAGKACKKLNAEILRMPSKNIGELMEANMVDLSMYFLQPEEHLKESSQFVEIDHAKTKKRNYVILFQFGIHYDVGPNSIIELDSNKKSYVMCMYKPPETILSFNVKAQQLGVLYHPTQLVGAMAVWRTASHYTPRNIKGYPYTNDDICESSMKAILGTADGTFLNLKPHNIQMLSKEVKSSFVRAFGPFVYCKNEKSGRWRVFYTNKYVTGKICEELANLLEPEYAAKWNVDSKPDGWSFIYYPTPVNGLNFESFRFALHSPILCGLHYEKDVHRALDNCPRHWNLYVRKNNKNVCHRYFHLKDVTGKFMIFDDAKKWCKTEHNATLTRWEDEDEYNRVYAIRSEKGCPDACDAWVQCMTSKGCDKEEHTRAKDVRRGTMEDMRGDLKKRGIGYFRKSYAQSVMCEKPAGE</sequence>
<comment type="caution">
    <text evidence="2">The sequence shown here is derived from an EMBL/GenBank/DDBJ whole genome shotgun (WGS) entry which is preliminary data.</text>
</comment>
<proteinExistence type="predicted"/>
<reference evidence="2" key="1">
    <citation type="submission" date="2022-11" db="EMBL/GenBank/DDBJ databases">
        <authorList>
            <person name="Kikuchi T."/>
        </authorList>
    </citation>
    <scope>NUCLEOTIDE SEQUENCE</scope>
    <source>
        <strain evidence="2">PS1010</strain>
    </source>
</reference>
<accession>A0A9P1I7D7</accession>
<dbReference type="OrthoDB" id="5858677at2759"/>
<protein>
    <recommendedName>
        <fullName evidence="4">C-type lectin domain-containing protein</fullName>
    </recommendedName>
</protein>
<keyword evidence="3" id="KW-1185">Reference proteome</keyword>
<feature type="chain" id="PRO_5040188051" description="C-type lectin domain-containing protein" evidence="1">
    <location>
        <begin position="20"/>
        <end position="538"/>
    </location>
</feature>
<evidence type="ECO:0000313" key="2">
    <source>
        <dbReference type="EMBL" id="CAI5439712.1"/>
    </source>
</evidence>
<dbReference type="EMBL" id="CANHGI010000001">
    <property type="protein sequence ID" value="CAI5439712.1"/>
    <property type="molecule type" value="Genomic_DNA"/>
</dbReference>